<dbReference type="Pfam" id="PF01544">
    <property type="entry name" value="CorA"/>
    <property type="match status" value="1"/>
</dbReference>
<evidence type="ECO:0000256" key="6">
    <source>
        <dbReference type="ARBA" id="ARBA00022842"/>
    </source>
</evidence>
<dbReference type="Gene3D" id="3.30.460.20">
    <property type="entry name" value="CorA soluble domain-like"/>
    <property type="match status" value="1"/>
</dbReference>
<keyword evidence="8" id="KW-0406">Ion transport</keyword>
<evidence type="ECO:0000256" key="12">
    <source>
        <dbReference type="PROSITE-ProRule" id="PRU00182"/>
    </source>
</evidence>
<comment type="catalytic activity">
    <reaction evidence="10">
        <text>Mg(2+)(in) = Mg(2+)(out)</text>
        <dbReference type="Rhea" id="RHEA:29827"/>
        <dbReference type="ChEBI" id="CHEBI:18420"/>
    </reaction>
</comment>
<accession>A0A2W5IFA8</accession>
<evidence type="ECO:0000256" key="8">
    <source>
        <dbReference type="ARBA" id="ARBA00023065"/>
    </source>
</evidence>
<dbReference type="PROSITE" id="PS50889">
    <property type="entry name" value="S4"/>
    <property type="match status" value="1"/>
</dbReference>
<sequence length="393" mass="45061">MNVSLTIMICSTCHPTTNYSLVRLPHLQERAMGFTTFWDKLFNPQKNTHEESRENAHIPTAEATTGCDVYDENGHHIDRTFDYRSGFHWVEEHPGHFVWLQLRDPNRRQMTHVGRVYNLHELLVEDCSTDHQRPKLESFDDSLTLVARTLRYVDHEVIDNPADAVETGEVVLVAGKNYFISIQHGNGHSLDRVHKRLSHNPEDLAQGPMMCFYSVVDHVVDSYLKVAALMDNDIDDLEEEVFDPNTDIDIDEIYAVKREVLEIKHLISPLRTPLHELCNSDQIYVDEDIRSYFRDVEDHLLRAISDVHGFDEVLSSLIAAAAAKVGVEQNVISRALSAWAAIIAVPTLIASIYGMNFTFMPLLEVHGAYYVVVALMVVWSVTMYMVFRRKKWL</sequence>
<dbReference type="EMBL" id="QFOZ01000001">
    <property type="protein sequence ID" value="PZP89723.1"/>
    <property type="molecule type" value="Genomic_DNA"/>
</dbReference>
<dbReference type="GO" id="GO:0050897">
    <property type="term" value="F:cobalt ion binding"/>
    <property type="evidence" value="ECO:0007669"/>
    <property type="project" value="TreeGrafter"/>
</dbReference>
<dbReference type="InterPro" id="IPR045861">
    <property type="entry name" value="CorA_cytoplasmic_dom"/>
</dbReference>
<evidence type="ECO:0000256" key="13">
    <source>
        <dbReference type="SAM" id="Phobius"/>
    </source>
</evidence>
<gene>
    <name evidence="14" type="ORF">DI579_00675</name>
</gene>
<evidence type="ECO:0000256" key="10">
    <source>
        <dbReference type="ARBA" id="ARBA00034269"/>
    </source>
</evidence>
<dbReference type="PANTHER" id="PTHR46494">
    <property type="entry name" value="CORA FAMILY METAL ION TRANSPORTER (EUROFUNG)"/>
    <property type="match status" value="1"/>
</dbReference>
<keyword evidence="3" id="KW-0813">Transport</keyword>
<dbReference type="FunFam" id="1.20.58.340:FF:000004">
    <property type="entry name" value="Magnesium transport protein CorA"/>
    <property type="match status" value="1"/>
</dbReference>
<organism evidence="14 15">
    <name type="scientific">Lawsonella clevelandensis</name>
    <dbReference type="NCBI Taxonomy" id="1528099"/>
    <lineage>
        <taxon>Bacteria</taxon>
        <taxon>Bacillati</taxon>
        <taxon>Actinomycetota</taxon>
        <taxon>Actinomycetes</taxon>
        <taxon>Mycobacteriales</taxon>
        <taxon>Lawsonellaceae</taxon>
        <taxon>Lawsonella</taxon>
    </lineage>
</organism>
<dbReference type="GO" id="GO:0015095">
    <property type="term" value="F:magnesium ion transmembrane transporter activity"/>
    <property type="evidence" value="ECO:0007669"/>
    <property type="project" value="TreeGrafter"/>
</dbReference>
<proteinExistence type="inferred from homology"/>
<dbReference type="InterPro" id="IPR002523">
    <property type="entry name" value="MgTranspt_CorA/ZnTranspt_ZntB"/>
</dbReference>
<dbReference type="SUPFAM" id="SSF143865">
    <property type="entry name" value="CorA soluble domain-like"/>
    <property type="match status" value="1"/>
</dbReference>
<keyword evidence="9 13" id="KW-0472">Membrane</keyword>
<evidence type="ECO:0000256" key="4">
    <source>
        <dbReference type="ARBA" id="ARBA00022475"/>
    </source>
</evidence>
<comment type="similarity">
    <text evidence="2">Belongs to the CorA metal ion transporter (MIT) (TC 1.A.35) family.</text>
</comment>
<dbReference type="PANTHER" id="PTHR46494:SF1">
    <property type="entry name" value="CORA FAMILY METAL ION TRANSPORTER (EUROFUNG)"/>
    <property type="match status" value="1"/>
</dbReference>
<comment type="function">
    <text evidence="11">Mediates influx of magnesium ions. Alternates between open and closed states. Activated by low cytoplasmic Mg(2+) levels. Inactive when cytoplasmic Mg(2+) levels are high.</text>
</comment>
<dbReference type="GO" id="GO:0003723">
    <property type="term" value="F:RNA binding"/>
    <property type="evidence" value="ECO:0007669"/>
    <property type="project" value="UniProtKB-KW"/>
</dbReference>
<protein>
    <submittedName>
        <fullName evidence="14">Magnesium transporter</fullName>
    </submittedName>
</protein>
<evidence type="ECO:0000256" key="9">
    <source>
        <dbReference type="ARBA" id="ARBA00023136"/>
    </source>
</evidence>
<evidence type="ECO:0000256" key="7">
    <source>
        <dbReference type="ARBA" id="ARBA00022989"/>
    </source>
</evidence>
<dbReference type="GO" id="GO:0015087">
    <property type="term" value="F:cobalt ion transmembrane transporter activity"/>
    <property type="evidence" value="ECO:0007669"/>
    <property type="project" value="TreeGrafter"/>
</dbReference>
<evidence type="ECO:0000256" key="1">
    <source>
        <dbReference type="ARBA" id="ARBA00004651"/>
    </source>
</evidence>
<keyword evidence="5 13" id="KW-0812">Transmembrane</keyword>
<evidence type="ECO:0000256" key="11">
    <source>
        <dbReference type="ARBA" id="ARBA00045497"/>
    </source>
</evidence>
<dbReference type="GO" id="GO:0000287">
    <property type="term" value="F:magnesium ion binding"/>
    <property type="evidence" value="ECO:0007669"/>
    <property type="project" value="TreeGrafter"/>
</dbReference>
<evidence type="ECO:0000313" key="14">
    <source>
        <dbReference type="EMBL" id="PZP89723.1"/>
    </source>
</evidence>
<evidence type="ECO:0000313" key="15">
    <source>
        <dbReference type="Proteomes" id="UP000248606"/>
    </source>
</evidence>
<keyword evidence="6" id="KW-0460">Magnesium</keyword>
<evidence type="ECO:0000256" key="2">
    <source>
        <dbReference type="ARBA" id="ARBA00009765"/>
    </source>
</evidence>
<dbReference type="Proteomes" id="UP000248606">
    <property type="component" value="Unassembled WGS sequence"/>
</dbReference>
<name>A0A2W5IFA8_9ACTN</name>
<feature type="transmembrane region" description="Helical" evidence="13">
    <location>
        <begin position="367"/>
        <end position="387"/>
    </location>
</feature>
<keyword evidence="4" id="KW-1003">Cell membrane</keyword>
<reference evidence="14 15" key="1">
    <citation type="submission" date="2017-08" db="EMBL/GenBank/DDBJ databases">
        <title>Infants hospitalized years apart are colonized by the same room-sourced microbial strains.</title>
        <authorList>
            <person name="Brooks B."/>
            <person name="Olm M.R."/>
            <person name="Firek B.A."/>
            <person name="Baker R."/>
            <person name="Thomas B.C."/>
            <person name="Morowitz M.J."/>
            <person name="Banfield J.F."/>
        </authorList>
    </citation>
    <scope>NUCLEOTIDE SEQUENCE [LARGE SCALE GENOMIC DNA]</scope>
    <source>
        <strain evidence="14">S2_006_000_R1_57</strain>
    </source>
</reference>
<dbReference type="Gene3D" id="1.20.58.340">
    <property type="entry name" value="Magnesium transport protein CorA, transmembrane region"/>
    <property type="match status" value="2"/>
</dbReference>
<dbReference type="GO" id="GO:0005886">
    <property type="term" value="C:plasma membrane"/>
    <property type="evidence" value="ECO:0007669"/>
    <property type="project" value="UniProtKB-SubCell"/>
</dbReference>
<dbReference type="AlphaFoldDB" id="A0A2W5IFA8"/>
<comment type="caution">
    <text evidence="14">The sequence shown here is derived from an EMBL/GenBank/DDBJ whole genome shotgun (WGS) entry which is preliminary data.</text>
</comment>
<comment type="subcellular location">
    <subcellularLocation>
        <location evidence="1">Cell membrane</location>
        <topology evidence="1">Multi-pass membrane protein</topology>
    </subcellularLocation>
</comment>
<keyword evidence="7 13" id="KW-1133">Transmembrane helix</keyword>
<dbReference type="InterPro" id="IPR045863">
    <property type="entry name" value="CorA_TM1_TM2"/>
</dbReference>
<keyword evidence="12" id="KW-0694">RNA-binding</keyword>
<dbReference type="CDD" id="cd12830">
    <property type="entry name" value="MtCorA-like"/>
    <property type="match status" value="1"/>
</dbReference>
<dbReference type="SUPFAM" id="SSF144083">
    <property type="entry name" value="Magnesium transport protein CorA, transmembrane region"/>
    <property type="match status" value="1"/>
</dbReference>
<evidence type="ECO:0000256" key="5">
    <source>
        <dbReference type="ARBA" id="ARBA00022692"/>
    </source>
</evidence>
<feature type="transmembrane region" description="Helical" evidence="13">
    <location>
        <begin position="336"/>
        <end position="355"/>
    </location>
</feature>
<evidence type="ECO:0000256" key="3">
    <source>
        <dbReference type="ARBA" id="ARBA00022448"/>
    </source>
</evidence>